<dbReference type="EMBL" id="VIRS01000013">
    <property type="protein sequence ID" value="TQS43390.1"/>
    <property type="molecule type" value="Genomic_DNA"/>
</dbReference>
<keyword evidence="1" id="KW-0812">Transmembrane</keyword>
<comment type="caution">
    <text evidence="2">The sequence shown here is derived from an EMBL/GenBank/DDBJ whole genome shotgun (WGS) entry which is preliminary data.</text>
</comment>
<keyword evidence="1" id="KW-1133">Transmembrane helix</keyword>
<feature type="transmembrane region" description="Helical" evidence="1">
    <location>
        <begin position="211"/>
        <end position="235"/>
    </location>
</feature>
<dbReference type="InParanoid" id="A0A545AQ46"/>
<dbReference type="OrthoDB" id="5109049at2"/>
<evidence type="ECO:0000313" key="2">
    <source>
        <dbReference type="EMBL" id="TQS43390.1"/>
    </source>
</evidence>
<protein>
    <submittedName>
        <fullName evidence="2">Uncharacterized protein</fullName>
    </submittedName>
</protein>
<evidence type="ECO:0000313" key="3">
    <source>
        <dbReference type="Proteomes" id="UP000317982"/>
    </source>
</evidence>
<organism evidence="2 3">
    <name type="scientific">Cryptosporangium phraense</name>
    <dbReference type="NCBI Taxonomy" id="2593070"/>
    <lineage>
        <taxon>Bacteria</taxon>
        <taxon>Bacillati</taxon>
        <taxon>Actinomycetota</taxon>
        <taxon>Actinomycetes</taxon>
        <taxon>Cryptosporangiales</taxon>
        <taxon>Cryptosporangiaceae</taxon>
        <taxon>Cryptosporangium</taxon>
    </lineage>
</organism>
<feature type="transmembrane region" description="Helical" evidence="1">
    <location>
        <begin position="179"/>
        <end position="199"/>
    </location>
</feature>
<feature type="transmembrane region" description="Helical" evidence="1">
    <location>
        <begin position="118"/>
        <end position="137"/>
    </location>
</feature>
<feature type="transmembrane region" description="Helical" evidence="1">
    <location>
        <begin position="149"/>
        <end position="167"/>
    </location>
</feature>
<dbReference type="RefSeq" id="WP_142706088.1">
    <property type="nucleotide sequence ID" value="NZ_VIRS01000013.1"/>
</dbReference>
<reference evidence="2 3" key="1">
    <citation type="submission" date="2019-07" db="EMBL/GenBank/DDBJ databases">
        <title>Cryptosporangium phraense sp. nov., isolated from plant litter.</title>
        <authorList>
            <person name="Suriyachadkun C."/>
        </authorList>
    </citation>
    <scope>NUCLEOTIDE SEQUENCE [LARGE SCALE GENOMIC DNA]</scope>
    <source>
        <strain evidence="2 3">A-T 5661</strain>
    </source>
</reference>
<accession>A0A545AQ46</accession>
<feature type="transmembrane region" description="Helical" evidence="1">
    <location>
        <begin position="91"/>
        <end position="112"/>
    </location>
</feature>
<dbReference type="Proteomes" id="UP000317982">
    <property type="component" value="Unassembled WGS sequence"/>
</dbReference>
<dbReference type="AlphaFoldDB" id="A0A545AQ46"/>
<feature type="transmembrane region" description="Helical" evidence="1">
    <location>
        <begin position="57"/>
        <end position="79"/>
    </location>
</feature>
<name>A0A545AQ46_9ACTN</name>
<keyword evidence="1" id="KW-0472">Membrane</keyword>
<gene>
    <name evidence="2" type="ORF">FL583_19345</name>
</gene>
<evidence type="ECO:0000256" key="1">
    <source>
        <dbReference type="SAM" id="Phobius"/>
    </source>
</evidence>
<sequence>MTELRKPFLLLAGVFAVLTVALETGSALLTAHADTAGLTTATKGLGMETGGFEDVRGLATPYLALIDVIVIFTLGLYLLSLLLPRSAVGRASGAVTVVGAVLLLILAIGLLIAAVRDLILMVTLFVAAPFGTIVYLIRWGAFPLDDAVLLLRLLIFLKVVVFAMLLLAQPRFLQNKGLVALLATTGLATLAVTLVYGFVPTILVSIVDAAAAVVIAAVAAIWASILALGSLPAVVEAIRASRSSVR</sequence>
<proteinExistence type="predicted"/>
<keyword evidence="3" id="KW-1185">Reference proteome</keyword>